<dbReference type="InterPro" id="IPR038501">
    <property type="entry name" value="Spore_GerAC_C_sf"/>
</dbReference>
<evidence type="ECO:0000256" key="6">
    <source>
        <dbReference type="ARBA" id="ARBA00023139"/>
    </source>
</evidence>
<dbReference type="Proteomes" id="UP000570361">
    <property type="component" value="Unassembled WGS sequence"/>
</dbReference>
<gene>
    <name evidence="10" type="ORF">FHS18_001885</name>
</gene>
<keyword evidence="7" id="KW-0449">Lipoprotein</keyword>
<evidence type="ECO:0000256" key="5">
    <source>
        <dbReference type="ARBA" id="ARBA00023136"/>
    </source>
</evidence>
<evidence type="ECO:0000259" key="9">
    <source>
        <dbReference type="Pfam" id="PF25198"/>
    </source>
</evidence>
<dbReference type="InterPro" id="IPR046953">
    <property type="entry name" value="Spore_GerAC-like_C"/>
</dbReference>
<comment type="caution">
    <text evidence="10">The sequence shown here is derived from an EMBL/GenBank/DDBJ whole genome shotgun (WGS) entry which is preliminary data.</text>
</comment>
<evidence type="ECO:0000256" key="1">
    <source>
        <dbReference type="ARBA" id="ARBA00004635"/>
    </source>
</evidence>
<evidence type="ECO:0000313" key="11">
    <source>
        <dbReference type="Proteomes" id="UP000570361"/>
    </source>
</evidence>
<dbReference type="NCBIfam" id="TIGR02887">
    <property type="entry name" value="spore_ger_x_C"/>
    <property type="match status" value="1"/>
</dbReference>
<evidence type="ECO:0000259" key="8">
    <source>
        <dbReference type="Pfam" id="PF05504"/>
    </source>
</evidence>
<feature type="domain" description="Spore germination GerAC-like C-terminal" evidence="8">
    <location>
        <begin position="226"/>
        <end position="382"/>
    </location>
</feature>
<proteinExistence type="inferred from homology"/>
<dbReference type="GO" id="GO:0016020">
    <property type="term" value="C:membrane"/>
    <property type="evidence" value="ECO:0007669"/>
    <property type="project" value="UniProtKB-SubCell"/>
</dbReference>
<dbReference type="EMBL" id="JACHXK010000003">
    <property type="protein sequence ID" value="MBB3109822.1"/>
    <property type="molecule type" value="Genomic_DNA"/>
</dbReference>
<evidence type="ECO:0000256" key="3">
    <source>
        <dbReference type="ARBA" id="ARBA00022544"/>
    </source>
</evidence>
<dbReference type="Gene3D" id="3.30.300.210">
    <property type="entry name" value="Nutrient germinant receptor protein C, domain 3"/>
    <property type="match status" value="1"/>
</dbReference>
<dbReference type="PANTHER" id="PTHR35789:SF1">
    <property type="entry name" value="SPORE GERMINATION PROTEIN B3"/>
    <property type="match status" value="1"/>
</dbReference>
<evidence type="ECO:0000313" key="10">
    <source>
        <dbReference type="EMBL" id="MBB3109822.1"/>
    </source>
</evidence>
<dbReference type="Pfam" id="PF25198">
    <property type="entry name" value="Spore_GerAC_N"/>
    <property type="match status" value="1"/>
</dbReference>
<evidence type="ECO:0000256" key="2">
    <source>
        <dbReference type="ARBA" id="ARBA00007886"/>
    </source>
</evidence>
<dbReference type="PANTHER" id="PTHR35789">
    <property type="entry name" value="SPORE GERMINATION PROTEIN B3"/>
    <property type="match status" value="1"/>
</dbReference>
<dbReference type="GO" id="GO:0009847">
    <property type="term" value="P:spore germination"/>
    <property type="evidence" value="ECO:0007669"/>
    <property type="project" value="InterPro"/>
</dbReference>
<name>A0A7W5AW84_9BACL</name>
<dbReference type="InterPro" id="IPR057336">
    <property type="entry name" value="GerAC_N"/>
</dbReference>
<dbReference type="RefSeq" id="WP_183599268.1">
    <property type="nucleotide sequence ID" value="NZ_JACHXK010000003.1"/>
</dbReference>
<dbReference type="Pfam" id="PF05504">
    <property type="entry name" value="Spore_GerAC"/>
    <property type="match status" value="1"/>
</dbReference>
<keyword evidence="4" id="KW-0732">Signal</keyword>
<evidence type="ECO:0000256" key="7">
    <source>
        <dbReference type="ARBA" id="ARBA00023288"/>
    </source>
</evidence>
<evidence type="ECO:0000256" key="4">
    <source>
        <dbReference type="ARBA" id="ARBA00022729"/>
    </source>
</evidence>
<sequence length="401" mass="43603">MPARGAGQHCAAPRTSARITALALVFAAFLLMTGCGDQAELTERAFVVGAALDATDDGKLLLTLQVYKPSQSVAAKGKNGKPYVNVKTSGRTVIEAIRDITIHLGRKAQFSHMRAILVSDKLARQGNLDKILDVFYRDNEPRLTCSVIITRGEAGRYLDVAPLIESTISQQYYLTERTTTRFSGKSVHMSLLKLAIQLRKAAGTATLPYLNFSTGDQTTTKPSMAGVAIIQGGKMVDKMLGFDSEGLLLLKNAYRGGMIEVACPSGDGQESVEILDVDTSKKISVTDENVNVEYRMRVDVAAMELTCSSIMGSSDEKALGESIAKQVESHAMSAFTHLQRSKSDAVDIGNTIYKYHPSVWRRLKADWPERFAQADVRFNVEVVFVSHGTSGGKPFLSGPQE</sequence>
<dbReference type="Gene3D" id="6.20.190.10">
    <property type="entry name" value="Nutrient germinant receptor protein C, domain 1"/>
    <property type="match status" value="1"/>
</dbReference>
<accession>A0A7W5AW84</accession>
<reference evidence="10 11" key="1">
    <citation type="submission" date="2020-08" db="EMBL/GenBank/DDBJ databases">
        <title>Genomic Encyclopedia of Type Strains, Phase III (KMG-III): the genomes of soil and plant-associated and newly described type strains.</title>
        <authorList>
            <person name="Whitman W."/>
        </authorList>
    </citation>
    <scope>NUCLEOTIDE SEQUENCE [LARGE SCALE GENOMIC DNA]</scope>
    <source>
        <strain evidence="10 11">CECT 5862</strain>
    </source>
</reference>
<organism evidence="10 11">
    <name type="scientific">Paenibacillus phyllosphaerae</name>
    <dbReference type="NCBI Taxonomy" id="274593"/>
    <lineage>
        <taxon>Bacteria</taxon>
        <taxon>Bacillati</taxon>
        <taxon>Bacillota</taxon>
        <taxon>Bacilli</taxon>
        <taxon>Bacillales</taxon>
        <taxon>Paenibacillaceae</taxon>
        <taxon>Paenibacillus</taxon>
    </lineage>
</organism>
<dbReference type="AlphaFoldDB" id="A0A7W5AW84"/>
<keyword evidence="3" id="KW-0309">Germination</keyword>
<dbReference type="PROSITE" id="PS51257">
    <property type="entry name" value="PROKAR_LIPOPROTEIN"/>
    <property type="match status" value="1"/>
</dbReference>
<comment type="similarity">
    <text evidence="2">Belongs to the GerABKC lipoprotein family.</text>
</comment>
<keyword evidence="11" id="KW-1185">Reference proteome</keyword>
<feature type="domain" description="Spore germination protein N-terminal" evidence="9">
    <location>
        <begin position="37"/>
        <end position="210"/>
    </location>
</feature>
<dbReference type="InterPro" id="IPR008844">
    <property type="entry name" value="Spore_GerAC-like"/>
</dbReference>
<comment type="subcellular location">
    <subcellularLocation>
        <location evidence="1">Membrane</location>
        <topology evidence="1">Lipid-anchor</topology>
    </subcellularLocation>
</comment>
<keyword evidence="6" id="KW-0564">Palmitate</keyword>
<keyword evidence="5" id="KW-0472">Membrane</keyword>
<protein>
    <submittedName>
        <fullName evidence="10">Spore germination protein KC</fullName>
    </submittedName>
</protein>